<dbReference type="GO" id="GO:0000155">
    <property type="term" value="F:phosphorelay sensor kinase activity"/>
    <property type="evidence" value="ECO:0007669"/>
    <property type="project" value="TreeGrafter"/>
</dbReference>
<evidence type="ECO:0000256" key="3">
    <source>
        <dbReference type="SAM" id="Phobius"/>
    </source>
</evidence>
<dbReference type="PANTHER" id="PTHR43547">
    <property type="entry name" value="TWO-COMPONENT HISTIDINE KINASE"/>
    <property type="match status" value="1"/>
</dbReference>
<dbReference type="AlphaFoldDB" id="A1ZEP3"/>
<keyword evidence="6" id="KW-1185">Reference proteome</keyword>
<evidence type="ECO:0000313" key="5">
    <source>
        <dbReference type="EMBL" id="EAY30995.1"/>
    </source>
</evidence>
<reference evidence="5 6" key="1">
    <citation type="submission" date="2007-01" db="EMBL/GenBank/DDBJ databases">
        <authorList>
            <person name="Haygood M."/>
            <person name="Podell S."/>
            <person name="Anderson C."/>
            <person name="Hopkinson B."/>
            <person name="Roe K."/>
            <person name="Barbeau K."/>
            <person name="Gaasterland T."/>
            <person name="Ferriera S."/>
            <person name="Johnson J."/>
            <person name="Kravitz S."/>
            <person name="Beeson K."/>
            <person name="Sutton G."/>
            <person name="Rogers Y.-H."/>
            <person name="Friedman R."/>
            <person name="Frazier M."/>
            <person name="Venter J.C."/>
        </authorList>
    </citation>
    <scope>NUCLEOTIDE SEQUENCE [LARGE SCALE GENOMIC DNA]</scope>
    <source>
        <strain evidence="5 6">ATCC 23134</strain>
    </source>
</reference>
<organism evidence="5 6">
    <name type="scientific">Microscilla marina ATCC 23134</name>
    <dbReference type="NCBI Taxonomy" id="313606"/>
    <lineage>
        <taxon>Bacteria</taxon>
        <taxon>Pseudomonadati</taxon>
        <taxon>Bacteroidota</taxon>
        <taxon>Cytophagia</taxon>
        <taxon>Cytophagales</taxon>
        <taxon>Microscillaceae</taxon>
        <taxon>Microscilla</taxon>
    </lineage>
</organism>
<dbReference type="Gene3D" id="2.130.10.10">
    <property type="entry name" value="YVTN repeat-like/Quinoprotein amine dehydrogenase"/>
    <property type="match status" value="1"/>
</dbReference>
<keyword evidence="1" id="KW-0597">Phosphoprotein</keyword>
<dbReference type="SUPFAM" id="SSF63829">
    <property type="entry name" value="Calcium-dependent phosphotriesterase"/>
    <property type="match status" value="1"/>
</dbReference>
<dbReference type="InterPro" id="IPR015943">
    <property type="entry name" value="WD40/YVTN_repeat-like_dom_sf"/>
</dbReference>
<dbReference type="eggNOG" id="COG2203">
    <property type="taxonomic scope" value="Bacteria"/>
</dbReference>
<protein>
    <submittedName>
        <fullName evidence="5">Two component regulator three Y motif family</fullName>
    </submittedName>
</protein>
<evidence type="ECO:0000259" key="4">
    <source>
        <dbReference type="Pfam" id="PF07495"/>
    </source>
</evidence>
<dbReference type="Pfam" id="PF07495">
    <property type="entry name" value="Y_Y_Y"/>
    <property type="match status" value="1"/>
</dbReference>
<dbReference type="Proteomes" id="UP000004095">
    <property type="component" value="Unassembled WGS sequence"/>
</dbReference>
<dbReference type="InterPro" id="IPR013783">
    <property type="entry name" value="Ig-like_fold"/>
</dbReference>
<dbReference type="EMBL" id="AAWS01000004">
    <property type="protein sequence ID" value="EAY30995.1"/>
    <property type="molecule type" value="Genomic_DNA"/>
</dbReference>
<evidence type="ECO:0000313" key="6">
    <source>
        <dbReference type="Proteomes" id="UP000004095"/>
    </source>
</evidence>
<sequence>MVATGYGINVFNGYAWDMKLMDKPKHPRFNKLKRDEKNAHRYYVGGLSKIGFFVLKNDRFRFKEIISFKENKEKLGGRLLNIYQKDERIFFLGASSGCIVYNQQTGQKSYVPPINNTVSFSSLKINQDILITSAKGDLFKLSGNHWLKLVAPPSLIQQYQPIFLKEFENSLLVLISSEKKFYLKTGTSDIREIPRISALIKGGAKFQVKQQKKYLVILTNELLLKLNLANNEIGFQYTFKQLAANDFAFDLQGNIWVTTNNGVLYIELNEKFTFQPNNKGIRKSKRLGNYEVYLLKSEHKIEINNSKRSQTIIFDGFVSDVTLDNNRFLVSTSKGLYKIDTVGSFRKKILNGKFRRVVNYLPKQVFLLAGTQTLQVLNKEYKVINTIRLTDGGIYNTFISTDGVIYYSTVNEVYQIRLSSDFKSVLSRRKLAFPAKTRYSFSFFEKGNRVYIVNALGLFKVDNHEKITCLTANLQNLPLNEQGIYHQKFSFAKPLANNRFFLTPVYSGGDKSRSFPGVLSKNQAGRYTFETRDFKRIGSTVTTDVKKLDSNHIQIITQKKIITCNLNKGNIPAHKFNSYIREVSLKQNISDTIQGDLVENNYKDSIIYQGITQQHKVEKIPYGTNSITLKFASNYYVATEANRYSYKLEGLEKSWSNWSKEQKKEYTNLREGTYTFQVRCKNVYGTISSVDTYTFTILPPWYRTWWAYTLYLLIGVSLTVGASMSYNQYRSRQLRKRNRELEQTVALRTEEISGQKAEITQQATQLKVTNESLNAANAQLQVTAKELKTTNQALHKTNLELQTTNEALEDANAQIKKEQEDKLKYYVQRVSDSNERFVEVIDIFKSRGLEVGLHFLENELNTAGKMASIQAEVREAYPEFIAKLDKVLLDEDITYTQWKVGQCLKLGKSANEISALLDVKPSTIYSYGSRLRKAGLL</sequence>
<keyword evidence="3" id="KW-0812">Transmembrane</keyword>
<evidence type="ECO:0000256" key="1">
    <source>
        <dbReference type="ARBA" id="ARBA00022553"/>
    </source>
</evidence>
<feature type="coiled-coil region" evidence="2">
    <location>
        <begin position="731"/>
        <end position="821"/>
    </location>
</feature>
<dbReference type="PANTHER" id="PTHR43547:SF2">
    <property type="entry name" value="HYBRID SIGNAL TRANSDUCTION HISTIDINE KINASE C"/>
    <property type="match status" value="1"/>
</dbReference>
<dbReference type="InterPro" id="IPR011123">
    <property type="entry name" value="Y_Y_Y"/>
</dbReference>
<feature type="domain" description="Two component regulator three Y" evidence="4">
    <location>
        <begin position="636"/>
        <end position="697"/>
    </location>
</feature>
<gene>
    <name evidence="5" type="ORF">M23134_07402</name>
</gene>
<keyword evidence="2" id="KW-0175">Coiled coil</keyword>
<proteinExistence type="predicted"/>
<dbReference type="Gene3D" id="2.60.40.10">
    <property type="entry name" value="Immunoglobulins"/>
    <property type="match status" value="1"/>
</dbReference>
<keyword evidence="3" id="KW-0472">Membrane</keyword>
<comment type="caution">
    <text evidence="5">The sequence shown here is derived from an EMBL/GenBank/DDBJ whole genome shotgun (WGS) entry which is preliminary data.</text>
</comment>
<accession>A1ZEP3</accession>
<keyword evidence="3" id="KW-1133">Transmembrane helix</keyword>
<name>A1ZEP3_MICM2</name>
<evidence type="ECO:0000256" key="2">
    <source>
        <dbReference type="SAM" id="Coils"/>
    </source>
</evidence>
<feature type="transmembrane region" description="Helical" evidence="3">
    <location>
        <begin position="705"/>
        <end position="727"/>
    </location>
</feature>